<evidence type="ECO:0000256" key="6">
    <source>
        <dbReference type="ARBA" id="ARBA00022787"/>
    </source>
</evidence>
<keyword evidence="7" id="KW-0472">Membrane</keyword>
<evidence type="ECO:0000256" key="3">
    <source>
        <dbReference type="ARBA" id="ARBA00022448"/>
    </source>
</evidence>
<dbReference type="AlphaFoldDB" id="A0AAD5SE60"/>
<evidence type="ECO:0000313" key="8">
    <source>
        <dbReference type="EMBL" id="KAJ3047414.1"/>
    </source>
</evidence>
<gene>
    <name evidence="8" type="primary">TOM40_2</name>
    <name evidence="8" type="ORF">HK097_011546</name>
</gene>
<feature type="non-terminal residue" evidence="8">
    <location>
        <position position="1"/>
    </location>
</feature>
<proteinExistence type="predicted"/>
<dbReference type="GO" id="GO:0008320">
    <property type="term" value="F:protein transmembrane transporter activity"/>
    <property type="evidence" value="ECO:0007669"/>
    <property type="project" value="InterPro"/>
</dbReference>
<dbReference type="InterPro" id="IPR027246">
    <property type="entry name" value="Porin_Euk/Tom40"/>
</dbReference>
<evidence type="ECO:0000256" key="4">
    <source>
        <dbReference type="ARBA" id="ARBA00022452"/>
    </source>
</evidence>
<protein>
    <submittedName>
        <fullName evidence="8">Translocase of outer mitochondrial membrane</fullName>
    </submittedName>
</protein>
<dbReference type="GO" id="GO:0005741">
    <property type="term" value="C:mitochondrial outer membrane"/>
    <property type="evidence" value="ECO:0007669"/>
    <property type="project" value="UniProtKB-SubCell"/>
</dbReference>
<dbReference type="EMBL" id="JADGJD010000965">
    <property type="protein sequence ID" value="KAJ3047414.1"/>
    <property type="molecule type" value="Genomic_DNA"/>
</dbReference>
<evidence type="ECO:0000256" key="1">
    <source>
        <dbReference type="ARBA" id="ARBA00004141"/>
    </source>
</evidence>
<evidence type="ECO:0000313" key="9">
    <source>
        <dbReference type="Proteomes" id="UP001212841"/>
    </source>
</evidence>
<comment type="subcellular location">
    <subcellularLocation>
        <location evidence="1">Membrane</location>
        <topology evidence="1">Multi-pass membrane protein</topology>
    </subcellularLocation>
    <subcellularLocation>
        <location evidence="2">Mitochondrion outer membrane</location>
    </subcellularLocation>
</comment>
<dbReference type="Proteomes" id="UP001212841">
    <property type="component" value="Unassembled WGS sequence"/>
</dbReference>
<keyword evidence="6" id="KW-1000">Mitochondrion outer membrane</keyword>
<sequence length="237" mass="25118">MSAPAATPGFSLSGLFGLDSLRQRLNLQNPGGWEGLHREAKTVHTTNFLFDGAKFDLTSILTPNFQVLHSLSWGSQSYPPSYQFGSVFADGVTMLHGQVDHDGGLQARAHYNWAAARAKAAAPAQSAASLANPTADPNAPHPALLDAKNNSTTKLTAHVTTSGGQSMLQVEHDHHGADYTLNAKAVNPNPIDASPSWSTSKAPAATGIYQVAYLQSISRSVAVGGEFVYQRPTPDLE</sequence>
<evidence type="ECO:0000256" key="5">
    <source>
        <dbReference type="ARBA" id="ARBA00022692"/>
    </source>
</evidence>
<keyword evidence="4" id="KW-1134">Transmembrane beta strand</keyword>
<keyword evidence="5" id="KW-0812">Transmembrane</keyword>
<dbReference type="InterPro" id="IPR037930">
    <property type="entry name" value="Tom40"/>
</dbReference>
<reference evidence="8" key="1">
    <citation type="submission" date="2020-05" db="EMBL/GenBank/DDBJ databases">
        <title>Phylogenomic resolution of chytrid fungi.</title>
        <authorList>
            <person name="Stajich J.E."/>
            <person name="Amses K."/>
            <person name="Simmons R."/>
            <person name="Seto K."/>
            <person name="Myers J."/>
            <person name="Bonds A."/>
            <person name="Quandt C.A."/>
            <person name="Barry K."/>
            <person name="Liu P."/>
            <person name="Grigoriev I."/>
            <person name="Longcore J.E."/>
            <person name="James T.Y."/>
        </authorList>
    </citation>
    <scope>NUCLEOTIDE SEQUENCE</scope>
    <source>
        <strain evidence="8">JEL0318</strain>
    </source>
</reference>
<dbReference type="GO" id="GO:0030150">
    <property type="term" value="P:protein import into mitochondrial matrix"/>
    <property type="evidence" value="ECO:0007669"/>
    <property type="project" value="InterPro"/>
</dbReference>
<accession>A0AAD5SE60</accession>
<dbReference type="PANTHER" id="PTHR10802">
    <property type="entry name" value="MITOCHONDRIAL IMPORT RECEPTOR SUBUNIT TOM40"/>
    <property type="match status" value="1"/>
</dbReference>
<dbReference type="Pfam" id="PF01459">
    <property type="entry name" value="Porin_3"/>
    <property type="match status" value="2"/>
</dbReference>
<evidence type="ECO:0000256" key="7">
    <source>
        <dbReference type="ARBA" id="ARBA00023136"/>
    </source>
</evidence>
<keyword evidence="6" id="KW-0496">Mitochondrion</keyword>
<comment type="caution">
    <text evidence="8">The sequence shown here is derived from an EMBL/GenBank/DDBJ whole genome shotgun (WGS) entry which is preliminary data.</text>
</comment>
<keyword evidence="9" id="KW-1185">Reference proteome</keyword>
<keyword evidence="3" id="KW-0813">Transport</keyword>
<organism evidence="8 9">
    <name type="scientific">Rhizophlyctis rosea</name>
    <dbReference type="NCBI Taxonomy" id="64517"/>
    <lineage>
        <taxon>Eukaryota</taxon>
        <taxon>Fungi</taxon>
        <taxon>Fungi incertae sedis</taxon>
        <taxon>Chytridiomycota</taxon>
        <taxon>Chytridiomycota incertae sedis</taxon>
        <taxon>Chytridiomycetes</taxon>
        <taxon>Rhizophlyctidales</taxon>
        <taxon>Rhizophlyctidaceae</taxon>
        <taxon>Rhizophlyctis</taxon>
    </lineage>
</organism>
<evidence type="ECO:0000256" key="2">
    <source>
        <dbReference type="ARBA" id="ARBA00004294"/>
    </source>
</evidence>
<name>A0AAD5SE60_9FUNG</name>